<dbReference type="RefSeq" id="WP_051873006.1">
    <property type="nucleotide sequence ID" value="NZ_CAIJDO010000040.1"/>
</dbReference>
<dbReference type="NCBIfam" id="NF033708">
    <property type="entry name" value="T9SS_Cterm_ChiA"/>
    <property type="match status" value="1"/>
</dbReference>
<feature type="chain" id="PRO_5028362082" description="Glycine-rich domain-containing protein" evidence="1">
    <location>
        <begin position="19"/>
        <end position="1362"/>
    </location>
</feature>
<comment type="caution">
    <text evidence="3">The sequence shown here is derived from an EMBL/GenBank/DDBJ whole genome shotgun (WGS) entry which is preliminary data.</text>
</comment>
<dbReference type="EMBL" id="CAIJDO010000040">
    <property type="protein sequence ID" value="CAD0000414.1"/>
    <property type="molecule type" value="Genomic_DNA"/>
</dbReference>
<accession>A0A6V6YM53</accession>
<evidence type="ECO:0000313" key="4">
    <source>
        <dbReference type="Proteomes" id="UP000556700"/>
    </source>
</evidence>
<evidence type="ECO:0000256" key="1">
    <source>
        <dbReference type="SAM" id="SignalP"/>
    </source>
</evidence>
<organism evidence="3 4">
    <name type="scientific">Flavobacterium chungangense</name>
    <dbReference type="NCBI Taxonomy" id="554283"/>
    <lineage>
        <taxon>Bacteria</taxon>
        <taxon>Pseudomonadati</taxon>
        <taxon>Bacteroidota</taxon>
        <taxon>Flavobacteriia</taxon>
        <taxon>Flavobacteriales</taxon>
        <taxon>Flavobacteriaceae</taxon>
        <taxon>Flavobacterium</taxon>
    </lineage>
</organism>
<protein>
    <recommendedName>
        <fullName evidence="2">Glycine-rich domain-containing protein</fullName>
    </recommendedName>
</protein>
<evidence type="ECO:0000313" key="3">
    <source>
        <dbReference type="EMBL" id="CAD0000414.1"/>
    </source>
</evidence>
<keyword evidence="1" id="KW-0732">Signal</keyword>
<dbReference type="Proteomes" id="UP000556700">
    <property type="component" value="Unassembled WGS sequence"/>
</dbReference>
<gene>
    <name evidence="3" type="ORF">FLACHUCJ7_00030</name>
</gene>
<reference evidence="3 4" key="1">
    <citation type="submission" date="2020-06" db="EMBL/GenBank/DDBJ databases">
        <authorList>
            <person name="Criscuolo A."/>
        </authorList>
    </citation>
    <scope>NUCLEOTIDE SEQUENCE [LARGE SCALE GENOMIC DNA]</scope>
    <source>
        <strain evidence="4">CIP 110025</strain>
    </source>
</reference>
<sequence>MRLKLPFLLFFVYSFTWSQITFSPPSTTAGTFKVPAGVTSLSVECWGAGGGGGGVTSTLASLWAGGGGGGGAYSKVIALTVTPASTLNYKVGDGGTGFSGANNGADGEQTFFSTVVANGGAGGKFGNPTLGAGGAGGAASGTGIKYSGGNGATAALLSVVSINSGGGGGGAGTTANGGNTNNATGGTAGVSGGGAGADGVLAVGDGKDGATPGGGGSGAASLLSLGATRKGGNGGNGKLNVVYTCPTYGLTSATTADDLCLTAGTTTLVRLTGGASLPNGDYVVTYSRTNPNAAGLTATMSVTGGTGTGTFTAVGLNIAGTSTITVTNLTSEACTNTTSTFNTVTINVYAASIGGTIDTPAAICSGNTSGLLTLSGHTGSVVKWQYAVSPFSTWTDILTATTNTFTSDALTQTTQFRAVVKNGVCDALNSAATTVTVNPSPTIATTGIANTICYNVGAQTATLPYTATTNTPINYSITWNAAANTAGLVNQGGTAFGFSSGGGNLNTIVIPAGVPANTYSGNMTILNANCSVTQPIQITINALSVGGTIDTPAAICSGNTSGLLTLSDYTGTITGWESSVAPFSSWTPIANTINTYTSGTLTQTTQFRAIVKNGVCDAVNSATTTVTVNPLPTIATTGTLDNICFNTGVQTATLPYSATTNTPLNYSIIWNAAANTAGLVNQGVTAFAFSSGGGNLNTIEIPAGVAANTYSGVMTIQNVNCSVTQLIQLTIVPKPSEPIPGTVTEPTCVTSTGSVTLSGLPASVTWIIKQIGTVSTTYTGTGTTYNVSNLIPGNYAFTVEYVGSCISTSSASVIVNNLVTNSYTNTGWSNGSPTINQNLIFASNYTTTGGGLENINGCTCVVNSGINVVISSDDTLTINKAIVNNGGTLTFENNASLVQIANVANTGNIIYKRISKPMKNFDFTCWASPVTGQTLFNLSPNTLSDKYLSYTATGWKTEPPITTVMIPGKGYGIRTPKAKLWPNGENVVFPYSQPVQFIGVPNNGNISGGAVVAGITYLIGNPYPSAIDADAFLFENPNNSAILEGIIYFWTHNTDISLNGGKYSSADYASYNGIGGTMTLPAASGGSVPNGKIAAGQSFFAKATNNGSVVFNNEMRISGDNHHFFKPAKSSKSNAFERHRLWLNMTNTGGAFKQLLIGYIQGATNGFDSDFDGVSLNANLFIDFYSINLGSNLVIQGRALPFTDSDLVPLGYSTIIEGEFTISIGQADGKLGNQPVYLEDKLTNTINDLRESDYTFKTKTGIFNNRFVLRYTNKTLGIDDFESDNNVLVWIDNKNIRLHSAKENINKVFIYDVLGRLIYNDSAISAPEVIISNLKFKDEVLLAKIVLMNNHIITKKIITTSK</sequence>
<feature type="signal peptide" evidence="1">
    <location>
        <begin position="1"/>
        <end position="18"/>
    </location>
</feature>
<evidence type="ECO:0000259" key="2">
    <source>
        <dbReference type="Pfam" id="PF21722"/>
    </source>
</evidence>
<name>A0A6V6YM53_9FLAO</name>
<keyword evidence="4" id="KW-1185">Reference proteome</keyword>
<dbReference type="Pfam" id="PF21722">
    <property type="entry name" value="Gly_rich_2"/>
    <property type="match status" value="1"/>
</dbReference>
<feature type="domain" description="Glycine-rich" evidence="2">
    <location>
        <begin position="27"/>
        <end position="243"/>
    </location>
</feature>
<proteinExistence type="predicted"/>
<dbReference type="InterPro" id="IPR049304">
    <property type="entry name" value="Gly_rich_dom"/>
</dbReference>